<feature type="transmembrane region" description="Helical" evidence="1">
    <location>
        <begin position="82"/>
        <end position="103"/>
    </location>
</feature>
<keyword evidence="1" id="KW-0812">Transmembrane</keyword>
<accession>A0A9X3MN40</accession>
<feature type="transmembrane region" description="Helical" evidence="1">
    <location>
        <begin position="21"/>
        <end position="42"/>
    </location>
</feature>
<protein>
    <recommendedName>
        <fullName evidence="4">Glycerophosphoryl diester phosphodiesterase membrane domain-containing protein</fullName>
    </recommendedName>
</protein>
<sequence length="225" mass="23837">MPTLSPTEIIGRAFRIYRDQIGVLLPAALIVFAINAVVSWVFDHGVLALVAAVVSLVLAILYDGMVVQLVRDVQDGRRDNSVGELFSSVSPVLLPLTGVSILGGIGIGIGFVFCIVPGLFLLTFWSVVAPVTVIERPGMFSAFGRSWELVRGHAWPVFGAIVLVFLLVVAASVAAALIGLVLGDVGRAVLNWIFNALTQPVAALTTSVLYFALLQVRSAAETPQA</sequence>
<keyword evidence="3" id="KW-1185">Reference proteome</keyword>
<feature type="transmembrane region" description="Helical" evidence="1">
    <location>
        <begin position="192"/>
        <end position="213"/>
    </location>
</feature>
<dbReference type="Proteomes" id="UP001149140">
    <property type="component" value="Unassembled WGS sequence"/>
</dbReference>
<evidence type="ECO:0000313" key="3">
    <source>
        <dbReference type="Proteomes" id="UP001149140"/>
    </source>
</evidence>
<feature type="transmembrane region" description="Helical" evidence="1">
    <location>
        <begin position="48"/>
        <end position="70"/>
    </location>
</feature>
<comment type="caution">
    <text evidence="2">The sequence shown here is derived from an EMBL/GenBank/DDBJ whole genome shotgun (WGS) entry which is preliminary data.</text>
</comment>
<keyword evidence="1" id="KW-0472">Membrane</keyword>
<evidence type="ECO:0000256" key="1">
    <source>
        <dbReference type="SAM" id="Phobius"/>
    </source>
</evidence>
<dbReference type="AlphaFoldDB" id="A0A9X3MN40"/>
<evidence type="ECO:0000313" key="2">
    <source>
        <dbReference type="EMBL" id="MDA0158651.1"/>
    </source>
</evidence>
<dbReference type="RefSeq" id="WP_270037240.1">
    <property type="nucleotide sequence ID" value="NZ_JAPDOD010000001.1"/>
</dbReference>
<reference evidence="2" key="1">
    <citation type="submission" date="2022-10" db="EMBL/GenBank/DDBJ databases">
        <title>The WGS of Solirubrobacter ginsenosidimutans DSM 21036.</title>
        <authorList>
            <person name="Jiang Z."/>
        </authorList>
    </citation>
    <scope>NUCLEOTIDE SEQUENCE</scope>
    <source>
        <strain evidence="2">DSM 21036</strain>
    </source>
</reference>
<proteinExistence type="predicted"/>
<organism evidence="2 3">
    <name type="scientific">Solirubrobacter ginsenosidimutans</name>
    <dbReference type="NCBI Taxonomy" id="490573"/>
    <lineage>
        <taxon>Bacteria</taxon>
        <taxon>Bacillati</taxon>
        <taxon>Actinomycetota</taxon>
        <taxon>Thermoleophilia</taxon>
        <taxon>Solirubrobacterales</taxon>
        <taxon>Solirubrobacteraceae</taxon>
        <taxon>Solirubrobacter</taxon>
    </lineage>
</organism>
<feature type="transmembrane region" description="Helical" evidence="1">
    <location>
        <begin position="109"/>
        <end position="134"/>
    </location>
</feature>
<evidence type="ECO:0008006" key="4">
    <source>
        <dbReference type="Google" id="ProtNLM"/>
    </source>
</evidence>
<feature type="transmembrane region" description="Helical" evidence="1">
    <location>
        <begin position="155"/>
        <end position="180"/>
    </location>
</feature>
<dbReference type="EMBL" id="JAPDOD010000001">
    <property type="protein sequence ID" value="MDA0158651.1"/>
    <property type="molecule type" value="Genomic_DNA"/>
</dbReference>
<keyword evidence="1" id="KW-1133">Transmembrane helix</keyword>
<name>A0A9X3MN40_9ACTN</name>
<gene>
    <name evidence="2" type="ORF">OM076_00120</name>
</gene>